<dbReference type="InterPro" id="IPR036047">
    <property type="entry name" value="F-box-like_dom_sf"/>
</dbReference>
<evidence type="ECO:0000313" key="2">
    <source>
        <dbReference type="EMBL" id="KAH0556045.1"/>
    </source>
</evidence>
<dbReference type="EMBL" id="JAGHQM010001250">
    <property type="protein sequence ID" value="KAH0556045.1"/>
    <property type="molecule type" value="Genomic_DNA"/>
</dbReference>
<reference evidence="2" key="1">
    <citation type="submission" date="2021-03" db="EMBL/GenBank/DDBJ databases">
        <title>Comparative genomics and phylogenomic investigation of the class Geoglossomycetes provide insights into ecological specialization and systematics.</title>
        <authorList>
            <person name="Melie T."/>
            <person name="Pirro S."/>
            <person name="Miller A.N."/>
            <person name="Quandt A."/>
        </authorList>
    </citation>
    <scope>NUCLEOTIDE SEQUENCE</scope>
    <source>
        <strain evidence="2">CAQ_001_2017</strain>
    </source>
</reference>
<evidence type="ECO:0000313" key="3">
    <source>
        <dbReference type="Proteomes" id="UP000750711"/>
    </source>
</evidence>
<dbReference type="SUPFAM" id="SSF81383">
    <property type="entry name" value="F-box domain"/>
    <property type="match status" value="1"/>
</dbReference>
<organism evidence="2 3">
    <name type="scientific">Trichoglossum hirsutum</name>
    <dbReference type="NCBI Taxonomy" id="265104"/>
    <lineage>
        <taxon>Eukaryota</taxon>
        <taxon>Fungi</taxon>
        <taxon>Dikarya</taxon>
        <taxon>Ascomycota</taxon>
        <taxon>Pezizomycotina</taxon>
        <taxon>Geoglossomycetes</taxon>
        <taxon>Geoglossales</taxon>
        <taxon>Geoglossaceae</taxon>
        <taxon>Trichoglossum</taxon>
    </lineage>
</organism>
<accession>A0A9P8L849</accession>
<dbReference type="Proteomes" id="UP000750711">
    <property type="component" value="Unassembled WGS sequence"/>
</dbReference>
<protein>
    <recommendedName>
        <fullName evidence="1">DUF7600 domain-containing protein</fullName>
    </recommendedName>
</protein>
<evidence type="ECO:0000259" key="1">
    <source>
        <dbReference type="Pfam" id="PF24539"/>
    </source>
</evidence>
<dbReference type="InterPro" id="IPR056021">
    <property type="entry name" value="DUF7600"/>
</dbReference>
<name>A0A9P8L849_9PEZI</name>
<gene>
    <name evidence="2" type="ORF">GP486_006014</name>
</gene>
<keyword evidence="3" id="KW-1185">Reference proteome</keyword>
<sequence length="631" mass="70589">MSPVIFSCVICGYLIDGYATASWLKEFRAIYSSSEGAFISGVGRYSDPGGGEWIAPSDPAMRWDDRDYIFRASDRLPVMRQCPENGRHGFVLHDACWRLLQKALEPDSIPFERLLEVCRSLPFPLRGIGVCWGHDYGGLTLFDNQDHYPWEDRLIDQYSSSETCQYAKENPYDVPEIPRLPMMRSQKPLHLVPKVQEGDCFSTLPWEILEAIAINLQTGDALNLRRASKSFLPIWTSQTFWASRFEAGHDRDFIFEMRNNKEPRDWITLYRITNHAHSPSGVKNRRRVWRLIRALIDLLRLRLGDALESSRTNLSADGLRWSEVAGDVKQETGSGHCKGFNEGCRLFQKQCASIPSDLSRIAFSITAASNVEYVTGIRLITSNNAGIRLGYIAEGNELFLEVTAVRGFVLAMGPRGVRALQVVSSEGHASKWFGCPKDLPVTECLAGLESISALEVGVDGYKIVSLAIATLNFPYVQRPVAQGPQLRATALWYPAVPSPDLCLNEESFTGESPSAAGYQPLSWTRFGGPNGIYLRSLTEVCVTRLGGLCGIEFHYDTEDIPMETLKLGRRNFTEFSRVERFPINGPAGELIQTIDVSIERASIERAARKGVFSFYKHGKLSSFKVGNVISN</sequence>
<dbReference type="AlphaFoldDB" id="A0A9P8L849"/>
<proteinExistence type="predicted"/>
<comment type="caution">
    <text evidence="2">The sequence shown here is derived from an EMBL/GenBank/DDBJ whole genome shotgun (WGS) entry which is preliminary data.</text>
</comment>
<feature type="domain" description="DUF7600" evidence="1">
    <location>
        <begin position="313"/>
        <end position="470"/>
    </location>
</feature>
<dbReference type="Pfam" id="PF24539">
    <property type="entry name" value="DUF7600"/>
    <property type="match status" value="1"/>
</dbReference>